<dbReference type="Proteomes" id="UP000002191">
    <property type="component" value="Chromosome"/>
</dbReference>
<gene>
    <name evidence="6" type="ordered locus">Daes_0602</name>
</gene>
<evidence type="ECO:0000313" key="7">
    <source>
        <dbReference type="Proteomes" id="UP000002191"/>
    </source>
</evidence>
<reference evidence="7" key="1">
    <citation type="submission" date="2010-12" db="EMBL/GenBank/DDBJ databases">
        <title>Complete sequence of Desulfovibrio aespoeensis Aspo-2.</title>
        <authorList>
            <consortium name="US DOE Joint Genome Institute"/>
            <person name="Lucas S."/>
            <person name="Copeland A."/>
            <person name="Lapidus A."/>
            <person name="Cheng J.-F."/>
            <person name="Goodwin L."/>
            <person name="Pitluck S."/>
            <person name="Chertkov O."/>
            <person name="Misra M."/>
            <person name="Detter J.C."/>
            <person name="Han C."/>
            <person name="Tapia R."/>
            <person name="Land M."/>
            <person name="Hauser L."/>
            <person name="Kyrpides N."/>
            <person name="Ivanova N."/>
            <person name="Ovchinnikova G."/>
            <person name="Pedersen K."/>
            <person name="Jagevall S."/>
            <person name="Hazen T."/>
            <person name="Woyke T."/>
        </authorList>
    </citation>
    <scope>NUCLEOTIDE SEQUENCE [LARGE SCALE GENOMIC DNA]</scope>
    <source>
        <strain evidence="7">ATCC 700646 / DSM 10631 / Aspo-2</strain>
    </source>
</reference>
<dbReference type="InterPro" id="IPR036390">
    <property type="entry name" value="WH_DNA-bd_sf"/>
</dbReference>
<dbReference type="AlphaFoldDB" id="E6VYV7"/>
<dbReference type="CDD" id="cd05466">
    <property type="entry name" value="PBP2_LTTR_substrate"/>
    <property type="match status" value="1"/>
</dbReference>
<dbReference type="SUPFAM" id="SSF53850">
    <property type="entry name" value="Periplasmic binding protein-like II"/>
    <property type="match status" value="1"/>
</dbReference>
<dbReference type="KEGG" id="das:Daes_0602"/>
<accession>E6VYV7</accession>
<dbReference type="GO" id="GO:0000976">
    <property type="term" value="F:transcription cis-regulatory region binding"/>
    <property type="evidence" value="ECO:0007669"/>
    <property type="project" value="TreeGrafter"/>
</dbReference>
<dbReference type="InterPro" id="IPR000847">
    <property type="entry name" value="LysR_HTH_N"/>
</dbReference>
<evidence type="ECO:0000256" key="4">
    <source>
        <dbReference type="ARBA" id="ARBA00023163"/>
    </source>
</evidence>
<proteinExistence type="inferred from homology"/>
<name>E6VYV7_PSEA9</name>
<dbReference type="Pfam" id="PF03466">
    <property type="entry name" value="LysR_substrate"/>
    <property type="match status" value="1"/>
</dbReference>
<keyword evidence="3" id="KW-0238">DNA-binding</keyword>
<evidence type="ECO:0000256" key="3">
    <source>
        <dbReference type="ARBA" id="ARBA00023125"/>
    </source>
</evidence>
<dbReference type="Gene3D" id="1.10.10.10">
    <property type="entry name" value="Winged helix-like DNA-binding domain superfamily/Winged helix DNA-binding domain"/>
    <property type="match status" value="1"/>
</dbReference>
<dbReference type="RefSeq" id="WP_013513552.1">
    <property type="nucleotide sequence ID" value="NC_014844.1"/>
</dbReference>
<evidence type="ECO:0000259" key="5">
    <source>
        <dbReference type="PROSITE" id="PS50931"/>
    </source>
</evidence>
<dbReference type="OrthoDB" id="5444209at2"/>
<dbReference type="InterPro" id="IPR036388">
    <property type="entry name" value="WH-like_DNA-bd_sf"/>
</dbReference>
<dbReference type="PANTHER" id="PTHR30126">
    <property type="entry name" value="HTH-TYPE TRANSCRIPTIONAL REGULATOR"/>
    <property type="match status" value="1"/>
</dbReference>
<dbReference type="PRINTS" id="PR00039">
    <property type="entry name" value="HTHLYSR"/>
</dbReference>
<sequence length="297" mass="32599">MDIRKLQCYLAVAFEGNLTRAAESLYLSQSALSGQIKQLEETLGYPLFVRLARGMALTAEGETLLPYARNAVQALEDFRSRGAGLKSPAASRLIVGLNTDPAFLRMAELARHMRVSVPGVQLSFIVSQSRYTAGALRTGEMHVGFRYGMWGEEGVHDEFVASVTLVIAIPSVMAGRVQPGDWRGLAALPWIYSFRGCPFHVAVRERMSAFGVEPNPVEQTVDENIMRELVAEGMGVAVLREDDGRRLADAGQAVLWPETLQIPLCLSYPAGRGYTAPLREFRDVVRSVWGGERALVA</sequence>
<dbReference type="SUPFAM" id="SSF46785">
    <property type="entry name" value="Winged helix' DNA-binding domain"/>
    <property type="match status" value="1"/>
</dbReference>
<dbReference type="STRING" id="643562.Daes_0602"/>
<keyword evidence="2" id="KW-0805">Transcription regulation</keyword>
<dbReference type="Pfam" id="PF00126">
    <property type="entry name" value="HTH_1"/>
    <property type="match status" value="1"/>
</dbReference>
<keyword evidence="7" id="KW-1185">Reference proteome</keyword>
<organism evidence="6 7">
    <name type="scientific">Pseudodesulfovibrio aespoeensis (strain ATCC 700646 / DSM 10631 / Aspo-2)</name>
    <name type="common">Desulfovibrio aespoeensis</name>
    <dbReference type="NCBI Taxonomy" id="643562"/>
    <lineage>
        <taxon>Bacteria</taxon>
        <taxon>Pseudomonadati</taxon>
        <taxon>Thermodesulfobacteriota</taxon>
        <taxon>Desulfovibrionia</taxon>
        <taxon>Desulfovibrionales</taxon>
        <taxon>Desulfovibrionaceae</taxon>
    </lineage>
</organism>
<dbReference type="FunFam" id="1.10.10.10:FF:000001">
    <property type="entry name" value="LysR family transcriptional regulator"/>
    <property type="match status" value="1"/>
</dbReference>
<dbReference type="EMBL" id="CP002431">
    <property type="protein sequence ID" value="ADU61620.1"/>
    <property type="molecule type" value="Genomic_DNA"/>
</dbReference>
<protein>
    <submittedName>
        <fullName evidence="6">LysR substrate-binding protein</fullName>
    </submittedName>
</protein>
<dbReference type="PANTHER" id="PTHR30126:SF40">
    <property type="entry name" value="HTH-TYPE TRANSCRIPTIONAL REGULATOR GLTR"/>
    <property type="match status" value="1"/>
</dbReference>
<dbReference type="PROSITE" id="PS50931">
    <property type="entry name" value="HTH_LYSR"/>
    <property type="match status" value="1"/>
</dbReference>
<dbReference type="InterPro" id="IPR005119">
    <property type="entry name" value="LysR_subst-bd"/>
</dbReference>
<feature type="domain" description="HTH lysR-type" evidence="5">
    <location>
        <begin position="1"/>
        <end position="58"/>
    </location>
</feature>
<dbReference type="eggNOG" id="COG0583">
    <property type="taxonomic scope" value="Bacteria"/>
</dbReference>
<evidence type="ECO:0000256" key="2">
    <source>
        <dbReference type="ARBA" id="ARBA00023015"/>
    </source>
</evidence>
<dbReference type="HOGENOM" id="CLU_039613_6_1_7"/>
<evidence type="ECO:0000256" key="1">
    <source>
        <dbReference type="ARBA" id="ARBA00009437"/>
    </source>
</evidence>
<comment type="similarity">
    <text evidence="1">Belongs to the LysR transcriptional regulatory family.</text>
</comment>
<dbReference type="Gene3D" id="3.40.190.10">
    <property type="entry name" value="Periplasmic binding protein-like II"/>
    <property type="match status" value="2"/>
</dbReference>
<evidence type="ECO:0000313" key="6">
    <source>
        <dbReference type="EMBL" id="ADU61620.1"/>
    </source>
</evidence>
<reference evidence="6 7" key="2">
    <citation type="journal article" date="2014" name="Genome Announc.">
        <title>Complete Genome Sequence of the Subsurface, Mesophilic Sulfate-Reducing Bacterium Desulfovibrio aespoeensis Aspo-2.</title>
        <authorList>
            <person name="Pedersen K."/>
            <person name="Bengtsson A."/>
            <person name="Edlund J."/>
            <person name="Rabe L."/>
            <person name="Hazen T."/>
            <person name="Chakraborty R."/>
            <person name="Goodwin L."/>
            <person name="Shapiro N."/>
        </authorList>
    </citation>
    <scope>NUCLEOTIDE SEQUENCE [LARGE SCALE GENOMIC DNA]</scope>
    <source>
        <strain evidence="7">ATCC 700646 / DSM 10631 / Aspo-2</strain>
    </source>
</reference>
<dbReference type="GO" id="GO:0003700">
    <property type="term" value="F:DNA-binding transcription factor activity"/>
    <property type="evidence" value="ECO:0007669"/>
    <property type="project" value="InterPro"/>
</dbReference>
<keyword evidence="4" id="KW-0804">Transcription</keyword>